<dbReference type="EMBL" id="JBAMMX010000010">
    <property type="protein sequence ID" value="KAK6931991.1"/>
    <property type="molecule type" value="Genomic_DNA"/>
</dbReference>
<dbReference type="Proteomes" id="UP001370490">
    <property type="component" value="Unassembled WGS sequence"/>
</dbReference>
<organism evidence="2 3">
    <name type="scientific">Dillenia turbinata</name>
    <dbReference type="NCBI Taxonomy" id="194707"/>
    <lineage>
        <taxon>Eukaryota</taxon>
        <taxon>Viridiplantae</taxon>
        <taxon>Streptophyta</taxon>
        <taxon>Embryophyta</taxon>
        <taxon>Tracheophyta</taxon>
        <taxon>Spermatophyta</taxon>
        <taxon>Magnoliopsida</taxon>
        <taxon>eudicotyledons</taxon>
        <taxon>Gunneridae</taxon>
        <taxon>Pentapetalae</taxon>
        <taxon>Dilleniales</taxon>
        <taxon>Dilleniaceae</taxon>
        <taxon>Dillenia</taxon>
    </lineage>
</organism>
<accession>A0AAN8VLM0</accession>
<reference evidence="2 3" key="1">
    <citation type="submission" date="2023-12" db="EMBL/GenBank/DDBJ databases">
        <title>A high-quality genome assembly for Dillenia turbinata (Dilleniales).</title>
        <authorList>
            <person name="Chanderbali A."/>
        </authorList>
    </citation>
    <scope>NUCLEOTIDE SEQUENCE [LARGE SCALE GENOMIC DNA]</scope>
    <source>
        <strain evidence="2">LSX21</strain>
        <tissue evidence="2">Leaf</tissue>
    </source>
</reference>
<name>A0AAN8VLM0_9MAGN</name>
<evidence type="ECO:0000259" key="1">
    <source>
        <dbReference type="Pfam" id="PF12313"/>
    </source>
</evidence>
<evidence type="ECO:0000313" key="2">
    <source>
        <dbReference type="EMBL" id="KAK6931991.1"/>
    </source>
</evidence>
<evidence type="ECO:0000313" key="3">
    <source>
        <dbReference type="Proteomes" id="UP001370490"/>
    </source>
</evidence>
<sequence length="96" mass="11200">MQNQRLRSRMEALQKTGHSLEEQKIKRMCFMELKEDIQKAFHKDRAEINHSGLSSASSSSSLKDGWKPLRMLSSFTTLKEKDIKNPTRSLRYSLKD</sequence>
<gene>
    <name evidence="2" type="ORF">RJ641_001615</name>
</gene>
<dbReference type="InterPro" id="IPR021094">
    <property type="entry name" value="NPR1/NIM1-like_C"/>
</dbReference>
<protein>
    <submittedName>
        <fullName evidence="2">NPR1/NIM1-like, C-terminal</fullName>
    </submittedName>
</protein>
<proteinExistence type="predicted"/>
<feature type="domain" description="NPR1/NIM1-like C-terminal" evidence="1">
    <location>
        <begin position="19"/>
        <end position="60"/>
    </location>
</feature>
<dbReference type="Pfam" id="PF12313">
    <property type="entry name" value="NPR1_like_C"/>
    <property type="match status" value="1"/>
</dbReference>
<keyword evidence="3" id="KW-1185">Reference proteome</keyword>
<comment type="caution">
    <text evidence="2">The sequence shown here is derived from an EMBL/GenBank/DDBJ whole genome shotgun (WGS) entry which is preliminary data.</text>
</comment>
<dbReference type="AlphaFoldDB" id="A0AAN8VLM0"/>